<dbReference type="HOGENOM" id="CLU_723310_0_0_0"/>
<dbReference type="Pfam" id="PF01636">
    <property type="entry name" value="APH"/>
    <property type="match status" value="1"/>
</dbReference>
<dbReference type="AlphaFoldDB" id="A4A2H0"/>
<reference evidence="2 3" key="1">
    <citation type="submission" date="2006-02" db="EMBL/GenBank/DDBJ databases">
        <authorList>
            <person name="Amann R."/>
            <person name="Ferriera S."/>
            <person name="Johnson J."/>
            <person name="Kravitz S."/>
            <person name="Halpern A."/>
            <person name="Remington K."/>
            <person name="Beeson K."/>
            <person name="Tran B."/>
            <person name="Rogers Y.-H."/>
            <person name="Friedman R."/>
            <person name="Venter J.C."/>
        </authorList>
    </citation>
    <scope>NUCLEOTIDE SEQUENCE [LARGE SCALE GENOMIC DNA]</scope>
    <source>
        <strain evidence="2 3">DSM 3645</strain>
    </source>
</reference>
<organism evidence="2 3">
    <name type="scientific">Blastopirellula marina DSM 3645</name>
    <dbReference type="NCBI Taxonomy" id="314230"/>
    <lineage>
        <taxon>Bacteria</taxon>
        <taxon>Pseudomonadati</taxon>
        <taxon>Planctomycetota</taxon>
        <taxon>Planctomycetia</taxon>
        <taxon>Pirellulales</taxon>
        <taxon>Pirellulaceae</taxon>
        <taxon>Blastopirellula</taxon>
    </lineage>
</organism>
<sequence>MFDNPDRSQNWSKTGKIADSSDLLPRFPELQRQPCQITSLGSAGGLSGGAIWRIECDRRLYALRRWPAETTSARLRYVHSLQRLWRESNLKFIPELYTTAEGESFTENALGFWELAEWMPGAALEGDTISPQQRDAVAAAIAAIHQAAAQHESSLEPSPGLRQRLTMLQRWRTMDRTMLQDAIQRLGWPEFAAIAQQMLQSFAYAANTIGDELQAIVSTPLPLHACLRDIHREHIFLTGALVSGVLDFGAVRIESRAGDLARLCGSLFEDDRNRWDDFLARYERLRPLSAAERRAIAVFDRSAVLLTGLQWIEWIALERRQFPDPAAVLSRLDISLRRLQFLLK</sequence>
<evidence type="ECO:0000259" key="1">
    <source>
        <dbReference type="Pfam" id="PF01636"/>
    </source>
</evidence>
<dbReference type="Proteomes" id="UP000004358">
    <property type="component" value="Unassembled WGS sequence"/>
</dbReference>
<comment type="caution">
    <text evidence="2">The sequence shown here is derived from an EMBL/GenBank/DDBJ whole genome shotgun (WGS) entry which is preliminary data.</text>
</comment>
<dbReference type="SUPFAM" id="SSF56112">
    <property type="entry name" value="Protein kinase-like (PK-like)"/>
    <property type="match status" value="1"/>
</dbReference>
<dbReference type="EMBL" id="AANZ01000045">
    <property type="protein sequence ID" value="EAQ77037.1"/>
    <property type="molecule type" value="Genomic_DNA"/>
</dbReference>
<gene>
    <name evidence="2" type="ORF">DSM3645_04275</name>
</gene>
<evidence type="ECO:0000313" key="3">
    <source>
        <dbReference type="Proteomes" id="UP000004358"/>
    </source>
</evidence>
<dbReference type="Gene3D" id="3.90.1200.10">
    <property type="match status" value="1"/>
</dbReference>
<dbReference type="eggNOG" id="COG2334">
    <property type="taxonomic scope" value="Bacteria"/>
</dbReference>
<dbReference type="STRING" id="314230.DSM3645_04275"/>
<name>A4A2H0_9BACT</name>
<dbReference type="InterPro" id="IPR011009">
    <property type="entry name" value="Kinase-like_dom_sf"/>
</dbReference>
<dbReference type="RefSeq" id="WP_002654449.1">
    <property type="nucleotide sequence ID" value="NZ_CH672377.1"/>
</dbReference>
<evidence type="ECO:0000313" key="2">
    <source>
        <dbReference type="EMBL" id="EAQ77037.1"/>
    </source>
</evidence>
<dbReference type="InterPro" id="IPR002575">
    <property type="entry name" value="Aminoglycoside_PTrfase"/>
</dbReference>
<feature type="domain" description="Aminoglycoside phosphotransferase" evidence="1">
    <location>
        <begin position="44"/>
        <end position="284"/>
    </location>
</feature>
<proteinExistence type="predicted"/>
<dbReference type="OrthoDB" id="283096at2"/>
<protein>
    <recommendedName>
        <fullName evidence="1">Aminoglycoside phosphotransferase domain-containing protein</fullName>
    </recommendedName>
</protein>
<accession>A4A2H0</accession>